<evidence type="ECO:0000256" key="3">
    <source>
        <dbReference type="ARBA" id="ARBA00022692"/>
    </source>
</evidence>
<proteinExistence type="predicted"/>
<dbReference type="InterPro" id="IPR044550">
    <property type="entry name" value="WzxE"/>
</dbReference>
<dbReference type="RefSeq" id="WP_045268743.1">
    <property type="nucleotide sequence ID" value="NZ_AP022498.1"/>
</dbReference>
<keyword evidence="5 6" id="KW-0472">Membrane</keyword>
<organism evidence="7 8">
    <name type="scientific">Enterobacter kobei</name>
    <dbReference type="NCBI Taxonomy" id="208224"/>
    <lineage>
        <taxon>Bacteria</taxon>
        <taxon>Pseudomonadati</taxon>
        <taxon>Pseudomonadota</taxon>
        <taxon>Gammaproteobacteria</taxon>
        <taxon>Enterobacterales</taxon>
        <taxon>Enterobacteriaceae</taxon>
        <taxon>Enterobacter</taxon>
        <taxon>Enterobacter cloacae complex</taxon>
    </lineage>
</organism>
<feature type="transmembrane region" description="Helical" evidence="6">
    <location>
        <begin position="219"/>
        <end position="245"/>
    </location>
</feature>
<dbReference type="EMBL" id="JACSEP010000114">
    <property type="protein sequence ID" value="MBC6325876.1"/>
    <property type="molecule type" value="Genomic_DNA"/>
</dbReference>
<evidence type="ECO:0000256" key="5">
    <source>
        <dbReference type="ARBA" id="ARBA00023136"/>
    </source>
</evidence>
<sequence>MKKLLSVTFFTGLLTLSRMMAGFLISKFIAVYTGTTGMALLGQAQNLITMLNGIVNAPTSNAVVRYTSEYCDKGYAACAPWWRASLQWAVIFCISLIPSGIFLSRYISFWLFETTSYSWLISVMFLALPLSALSTLINSVINGQQQYKRYISLGIIAVIVSTTVMITLIMIWGINGALVAASIQSALIGIVMLISCIRQPWMKLNLWWGSVKSEHRLKIGGYILMAVASAVSMPLALIAVRKIIIANVGWDAAGQWQAVWKISEVYLSVMTMALSIYFLPQLAKLKTYKEIRQEINSTALIIVPIVIFMALFVYLVRDFAITILFTEKFRDARELFGIQLIGDVLKISSWLYAYPMLSRGATKWFVSSEIFFAVSLVLMTAIFVPYYKTDGANIAYMINYCVYFVFVCTMMKYIIRDDYAE</sequence>
<comment type="subcellular location">
    <subcellularLocation>
        <location evidence="1">Cell membrane</location>
        <topology evidence="1">Multi-pass membrane protein</topology>
    </subcellularLocation>
</comment>
<dbReference type="PANTHER" id="PTHR30250">
    <property type="entry name" value="PST FAMILY PREDICTED COLANIC ACID TRANSPORTER"/>
    <property type="match status" value="1"/>
</dbReference>
<name>A0AAW3XQ12_9ENTR</name>
<dbReference type="GO" id="GO:0009246">
    <property type="term" value="P:enterobacterial common antigen biosynthetic process"/>
    <property type="evidence" value="ECO:0007669"/>
    <property type="project" value="InterPro"/>
</dbReference>
<evidence type="ECO:0000313" key="7">
    <source>
        <dbReference type="EMBL" id="MBC6325876.1"/>
    </source>
</evidence>
<feature type="transmembrane region" description="Helical" evidence="6">
    <location>
        <begin position="366"/>
        <end position="387"/>
    </location>
</feature>
<evidence type="ECO:0000256" key="2">
    <source>
        <dbReference type="ARBA" id="ARBA00022475"/>
    </source>
</evidence>
<feature type="transmembrane region" description="Helical" evidence="6">
    <location>
        <begin position="150"/>
        <end position="172"/>
    </location>
</feature>
<evidence type="ECO:0000256" key="1">
    <source>
        <dbReference type="ARBA" id="ARBA00004651"/>
    </source>
</evidence>
<feature type="transmembrane region" description="Helical" evidence="6">
    <location>
        <begin position="336"/>
        <end position="354"/>
    </location>
</feature>
<evidence type="ECO:0000313" key="8">
    <source>
        <dbReference type="Proteomes" id="UP000613022"/>
    </source>
</evidence>
<dbReference type="Pfam" id="PF01943">
    <property type="entry name" value="Polysacc_synt"/>
    <property type="match status" value="1"/>
</dbReference>
<dbReference type="InterPro" id="IPR050833">
    <property type="entry name" value="Poly_Biosynth_Transport"/>
</dbReference>
<dbReference type="Proteomes" id="UP000613022">
    <property type="component" value="Unassembled WGS sequence"/>
</dbReference>
<feature type="transmembrane region" description="Helical" evidence="6">
    <location>
        <begin position="88"/>
        <end position="111"/>
    </location>
</feature>
<protein>
    <submittedName>
        <fullName evidence="7">O-antigen translocase</fullName>
    </submittedName>
</protein>
<dbReference type="GO" id="GO:0005886">
    <property type="term" value="C:plasma membrane"/>
    <property type="evidence" value="ECO:0007669"/>
    <property type="project" value="UniProtKB-SubCell"/>
</dbReference>
<comment type="caution">
    <text evidence="7">The sequence shown here is derived from an EMBL/GenBank/DDBJ whole genome shotgun (WGS) entry which is preliminary data.</text>
</comment>
<reference evidence="7" key="1">
    <citation type="submission" date="2020-08" db="EMBL/GenBank/DDBJ databases">
        <title>Distribution of Beta-Lactamase Producing Gram-Negative Bacterial Isolates in Isabela River of Santo Domingo, Dominican Republic.</title>
        <authorList>
            <person name="Calderon V."/>
            <person name="Del Rosario C."/>
            <person name="Duarte A."/>
            <person name="Bonnelly R."/>
            <person name="Barauna R."/>
            <person name="Ramos R.T."/>
            <person name="Perdomo O.P."/>
            <person name="Rodriguez De Francisco L.E."/>
            <person name="Franco De Los Santos E.F."/>
        </authorList>
    </citation>
    <scope>NUCLEOTIDE SEQUENCE</scope>
    <source>
        <strain evidence="7">INTEC_BI4_1.1</strain>
    </source>
</reference>
<evidence type="ECO:0000256" key="6">
    <source>
        <dbReference type="SAM" id="Phobius"/>
    </source>
</evidence>
<keyword evidence="2" id="KW-1003">Cell membrane</keyword>
<feature type="transmembrane region" description="Helical" evidence="6">
    <location>
        <begin position="295"/>
        <end position="316"/>
    </location>
</feature>
<keyword evidence="3 6" id="KW-0812">Transmembrane</keyword>
<keyword evidence="4 6" id="KW-1133">Transmembrane helix</keyword>
<accession>A0AAW3XQ12</accession>
<evidence type="ECO:0000256" key="4">
    <source>
        <dbReference type="ARBA" id="ARBA00022989"/>
    </source>
</evidence>
<gene>
    <name evidence="7" type="ORF">H9R40_22335</name>
</gene>
<dbReference type="InterPro" id="IPR002797">
    <property type="entry name" value="Polysacc_synth"/>
</dbReference>
<feature type="transmembrane region" description="Helical" evidence="6">
    <location>
        <begin position="31"/>
        <end position="55"/>
    </location>
</feature>
<feature type="transmembrane region" description="Helical" evidence="6">
    <location>
        <begin position="117"/>
        <end position="138"/>
    </location>
</feature>
<feature type="transmembrane region" description="Helical" evidence="6">
    <location>
        <begin position="265"/>
        <end position="283"/>
    </location>
</feature>
<dbReference type="AlphaFoldDB" id="A0AAW3XQ12"/>
<dbReference type="CDD" id="cd13125">
    <property type="entry name" value="MATE_like_10"/>
    <property type="match status" value="1"/>
</dbReference>
<feature type="transmembrane region" description="Helical" evidence="6">
    <location>
        <begin position="178"/>
        <end position="198"/>
    </location>
</feature>
<feature type="transmembrane region" description="Helical" evidence="6">
    <location>
        <begin position="393"/>
        <end position="415"/>
    </location>
</feature>
<dbReference type="PANTHER" id="PTHR30250:SF30">
    <property type="entry name" value="LIPID III FLIPPASE"/>
    <property type="match status" value="1"/>
</dbReference>